<feature type="compositionally biased region" description="Polar residues" evidence="6">
    <location>
        <begin position="52"/>
        <end position="80"/>
    </location>
</feature>
<keyword evidence="5" id="KW-0809">Transit peptide</keyword>
<evidence type="ECO:0000256" key="2">
    <source>
        <dbReference type="ARBA" id="ARBA00004173"/>
    </source>
</evidence>
<comment type="function">
    <text evidence="1">Required for respiratory activity and maintenance and expression of the mitochondrial genome.</text>
</comment>
<reference evidence="7" key="1">
    <citation type="journal article" date="2023" name="Mol. Phylogenet. Evol.">
        <title>Genome-scale phylogeny and comparative genomics of the fungal order Sordariales.</title>
        <authorList>
            <person name="Hensen N."/>
            <person name="Bonometti L."/>
            <person name="Westerberg I."/>
            <person name="Brannstrom I.O."/>
            <person name="Guillou S."/>
            <person name="Cros-Aarteil S."/>
            <person name="Calhoun S."/>
            <person name="Haridas S."/>
            <person name="Kuo A."/>
            <person name="Mondo S."/>
            <person name="Pangilinan J."/>
            <person name="Riley R."/>
            <person name="LaButti K."/>
            <person name="Andreopoulos B."/>
            <person name="Lipzen A."/>
            <person name="Chen C."/>
            <person name="Yan M."/>
            <person name="Daum C."/>
            <person name="Ng V."/>
            <person name="Clum A."/>
            <person name="Steindorff A."/>
            <person name="Ohm R.A."/>
            <person name="Martin F."/>
            <person name="Silar P."/>
            <person name="Natvig D.O."/>
            <person name="Lalanne C."/>
            <person name="Gautier V."/>
            <person name="Ament-Velasquez S.L."/>
            <person name="Kruys A."/>
            <person name="Hutchinson M.I."/>
            <person name="Powell A.J."/>
            <person name="Barry K."/>
            <person name="Miller A.N."/>
            <person name="Grigoriev I.V."/>
            <person name="Debuchy R."/>
            <person name="Gladieux P."/>
            <person name="Hiltunen Thoren M."/>
            <person name="Johannesson H."/>
        </authorList>
    </citation>
    <scope>NUCLEOTIDE SEQUENCE</scope>
    <source>
        <strain evidence="7">PSN324</strain>
    </source>
</reference>
<evidence type="ECO:0000256" key="1">
    <source>
        <dbReference type="ARBA" id="ARBA00003548"/>
    </source>
</evidence>
<dbReference type="PANTHER" id="PTHR13475:SF3">
    <property type="entry name" value="NEUGRIN"/>
    <property type="match status" value="1"/>
</dbReference>
<proteinExistence type="inferred from homology"/>
<accession>A0AAV9HNV1</accession>
<evidence type="ECO:0000256" key="6">
    <source>
        <dbReference type="SAM" id="MobiDB-lite"/>
    </source>
</evidence>
<feature type="compositionally biased region" description="Basic and acidic residues" evidence="6">
    <location>
        <begin position="81"/>
        <end position="148"/>
    </location>
</feature>
<dbReference type="Pfam" id="PF06413">
    <property type="entry name" value="Neugrin"/>
    <property type="match status" value="1"/>
</dbReference>
<evidence type="ECO:0000256" key="4">
    <source>
        <dbReference type="ARBA" id="ARBA00013566"/>
    </source>
</evidence>
<comment type="similarity">
    <text evidence="3">Belongs to the RRG9 family.</text>
</comment>
<dbReference type="GO" id="GO:0005739">
    <property type="term" value="C:mitochondrion"/>
    <property type="evidence" value="ECO:0007669"/>
    <property type="project" value="UniProtKB-SubCell"/>
</dbReference>
<organism evidence="7 8">
    <name type="scientific">Cladorrhinum samala</name>
    <dbReference type="NCBI Taxonomy" id="585594"/>
    <lineage>
        <taxon>Eukaryota</taxon>
        <taxon>Fungi</taxon>
        <taxon>Dikarya</taxon>
        <taxon>Ascomycota</taxon>
        <taxon>Pezizomycotina</taxon>
        <taxon>Sordariomycetes</taxon>
        <taxon>Sordariomycetidae</taxon>
        <taxon>Sordariales</taxon>
        <taxon>Podosporaceae</taxon>
        <taxon>Cladorrhinum</taxon>
    </lineage>
</organism>
<dbReference type="GO" id="GO:0005634">
    <property type="term" value="C:nucleus"/>
    <property type="evidence" value="ECO:0007669"/>
    <property type="project" value="TreeGrafter"/>
</dbReference>
<dbReference type="Proteomes" id="UP001321749">
    <property type="component" value="Unassembled WGS sequence"/>
</dbReference>
<gene>
    <name evidence="7" type="ORF">QBC42DRAFT_225014</name>
</gene>
<dbReference type="PANTHER" id="PTHR13475">
    <property type="entry name" value="NEUGRIN"/>
    <property type="match status" value="1"/>
</dbReference>
<evidence type="ECO:0000256" key="5">
    <source>
        <dbReference type="ARBA" id="ARBA00022946"/>
    </source>
</evidence>
<dbReference type="AlphaFoldDB" id="A0AAV9HNV1"/>
<dbReference type="InterPro" id="IPR010487">
    <property type="entry name" value="NGRN/Rrg9"/>
</dbReference>
<protein>
    <recommendedName>
        <fullName evidence="4">Required for respiratory growth protein 9, mitochondrial</fullName>
    </recommendedName>
</protein>
<comment type="subcellular location">
    <subcellularLocation>
        <location evidence="2">Mitochondrion</location>
    </subcellularLocation>
</comment>
<sequence>MALCCRAAALRIFVNSITQISIPATATTHSLPQFRSILGQSSGPEGAKSRSLHTSCASNNANTAGGSGADSGSRTVSNITYHREPQEQKGFKEKAERDGGGDGKKPKWTEERKEEARKLREKLEKEKQREHQQEEKRAQDEKEKEPWRIQKEALKKKFPEGWAPRKKLSPDALAGIRALHAQFPEEYSTEKLSEKFEVSPEAIRRILKSKWTPDTEIEEDRQMRWFERGKKVWSHWAELGKKPPVRWRKEGIVRDPKWNRPRQGQMPDNFVG</sequence>
<keyword evidence="8" id="KW-1185">Reference proteome</keyword>
<feature type="region of interest" description="Disordered" evidence="6">
    <location>
        <begin position="36"/>
        <end position="148"/>
    </location>
</feature>
<reference evidence="7" key="2">
    <citation type="submission" date="2023-06" db="EMBL/GenBank/DDBJ databases">
        <authorList>
            <consortium name="Lawrence Berkeley National Laboratory"/>
            <person name="Mondo S.J."/>
            <person name="Hensen N."/>
            <person name="Bonometti L."/>
            <person name="Westerberg I."/>
            <person name="Brannstrom I.O."/>
            <person name="Guillou S."/>
            <person name="Cros-Aarteil S."/>
            <person name="Calhoun S."/>
            <person name="Haridas S."/>
            <person name="Kuo A."/>
            <person name="Pangilinan J."/>
            <person name="Riley R."/>
            <person name="Labutti K."/>
            <person name="Andreopoulos B."/>
            <person name="Lipzen A."/>
            <person name="Chen C."/>
            <person name="Yanf M."/>
            <person name="Daum C."/>
            <person name="Ng V."/>
            <person name="Clum A."/>
            <person name="Steindorff A."/>
            <person name="Ohm R."/>
            <person name="Martin F."/>
            <person name="Silar P."/>
            <person name="Natvig D."/>
            <person name="Lalanne C."/>
            <person name="Gautier V."/>
            <person name="Ament-Velasquez S.L."/>
            <person name="Kruys A."/>
            <person name="Hutchinson M.I."/>
            <person name="Powell A.J."/>
            <person name="Barry K."/>
            <person name="Miller A.N."/>
            <person name="Grigoriev I.V."/>
            <person name="Debuchy R."/>
            <person name="Gladieux P."/>
            <person name="Thoren M.H."/>
            <person name="Johannesson H."/>
        </authorList>
    </citation>
    <scope>NUCLEOTIDE SEQUENCE</scope>
    <source>
        <strain evidence="7">PSN324</strain>
    </source>
</reference>
<evidence type="ECO:0000313" key="7">
    <source>
        <dbReference type="EMBL" id="KAK4462439.1"/>
    </source>
</evidence>
<evidence type="ECO:0000313" key="8">
    <source>
        <dbReference type="Proteomes" id="UP001321749"/>
    </source>
</evidence>
<comment type="caution">
    <text evidence="7">The sequence shown here is derived from an EMBL/GenBank/DDBJ whole genome shotgun (WGS) entry which is preliminary data.</text>
</comment>
<name>A0AAV9HNV1_9PEZI</name>
<evidence type="ECO:0000256" key="3">
    <source>
        <dbReference type="ARBA" id="ARBA00010895"/>
    </source>
</evidence>
<dbReference type="EMBL" id="MU864972">
    <property type="protein sequence ID" value="KAK4462439.1"/>
    <property type="molecule type" value="Genomic_DNA"/>
</dbReference>